<accession>A0A6A6UP72</accession>
<dbReference type="AlphaFoldDB" id="A0A6A6UP72"/>
<feature type="region of interest" description="Disordered" evidence="1">
    <location>
        <begin position="70"/>
        <end position="166"/>
    </location>
</feature>
<reference evidence="3" key="1">
    <citation type="journal article" date="2020" name="Stud. Mycol.">
        <title>101 Dothideomycetes genomes: a test case for predicting lifestyles and emergence of pathogens.</title>
        <authorList>
            <person name="Haridas S."/>
            <person name="Albert R."/>
            <person name="Binder M."/>
            <person name="Bloem J."/>
            <person name="Labutti K."/>
            <person name="Salamov A."/>
            <person name="Andreopoulos B."/>
            <person name="Baker S."/>
            <person name="Barry K."/>
            <person name="Bills G."/>
            <person name="Bluhm B."/>
            <person name="Cannon C."/>
            <person name="Castanera R."/>
            <person name="Culley D."/>
            <person name="Daum C."/>
            <person name="Ezra D."/>
            <person name="Gonzalez J."/>
            <person name="Henrissat B."/>
            <person name="Kuo A."/>
            <person name="Liang C."/>
            <person name="Lipzen A."/>
            <person name="Lutzoni F."/>
            <person name="Magnuson J."/>
            <person name="Mondo S."/>
            <person name="Nolan M."/>
            <person name="Ohm R."/>
            <person name="Pangilinan J."/>
            <person name="Park H.-J."/>
            <person name="Ramirez L."/>
            <person name="Alfaro M."/>
            <person name="Sun H."/>
            <person name="Tritt A."/>
            <person name="Yoshinaga Y."/>
            <person name="Zwiers L.-H."/>
            <person name="Turgeon B."/>
            <person name="Goodwin S."/>
            <person name="Spatafora J."/>
            <person name="Crous P."/>
            <person name="Grigoriev I."/>
        </authorList>
    </citation>
    <scope>NUCLEOTIDE SEQUENCE</scope>
    <source>
        <strain evidence="3">CBS 115976</strain>
    </source>
</reference>
<feature type="compositionally biased region" description="Low complexity" evidence="1">
    <location>
        <begin position="80"/>
        <end position="103"/>
    </location>
</feature>
<organism evidence="3 4">
    <name type="scientific">Microthyrium microscopicum</name>
    <dbReference type="NCBI Taxonomy" id="703497"/>
    <lineage>
        <taxon>Eukaryota</taxon>
        <taxon>Fungi</taxon>
        <taxon>Dikarya</taxon>
        <taxon>Ascomycota</taxon>
        <taxon>Pezizomycotina</taxon>
        <taxon>Dothideomycetes</taxon>
        <taxon>Dothideomycetes incertae sedis</taxon>
        <taxon>Microthyriales</taxon>
        <taxon>Microthyriaceae</taxon>
        <taxon>Microthyrium</taxon>
    </lineage>
</organism>
<name>A0A6A6UP72_9PEZI</name>
<evidence type="ECO:0000313" key="4">
    <source>
        <dbReference type="Proteomes" id="UP000799302"/>
    </source>
</evidence>
<feature type="compositionally biased region" description="Polar residues" evidence="1">
    <location>
        <begin position="18"/>
        <end position="33"/>
    </location>
</feature>
<proteinExistence type="predicted"/>
<evidence type="ECO:0000256" key="1">
    <source>
        <dbReference type="SAM" id="MobiDB-lite"/>
    </source>
</evidence>
<keyword evidence="2" id="KW-0732">Signal</keyword>
<gene>
    <name evidence="3" type="ORF">BT63DRAFT_133811</name>
</gene>
<feature type="region of interest" description="Disordered" evidence="1">
    <location>
        <begin position="18"/>
        <end position="37"/>
    </location>
</feature>
<protein>
    <recommendedName>
        <fullName evidence="5">CBM1 domain-containing protein</fullName>
    </recommendedName>
</protein>
<evidence type="ECO:0008006" key="5">
    <source>
        <dbReference type="Google" id="ProtNLM"/>
    </source>
</evidence>
<feature type="signal peptide" evidence="2">
    <location>
        <begin position="1"/>
        <end position="18"/>
    </location>
</feature>
<evidence type="ECO:0000256" key="2">
    <source>
        <dbReference type="SAM" id="SignalP"/>
    </source>
</evidence>
<feature type="chain" id="PRO_5025553672" description="CBM1 domain-containing protein" evidence="2">
    <location>
        <begin position="19"/>
        <end position="306"/>
    </location>
</feature>
<dbReference type="Proteomes" id="UP000799302">
    <property type="component" value="Unassembled WGS sequence"/>
</dbReference>
<feature type="compositionally biased region" description="Low complexity" evidence="1">
    <location>
        <begin position="126"/>
        <end position="163"/>
    </location>
</feature>
<evidence type="ECO:0000313" key="3">
    <source>
        <dbReference type="EMBL" id="KAF2672694.1"/>
    </source>
</evidence>
<dbReference type="EMBL" id="MU004231">
    <property type="protein sequence ID" value="KAF2672694.1"/>
    <property type="molecule type" value="Genomic_DNA"/>
</dbReference>
<sequence>MHPHQLLLVLASVASTASIPASTEDSSNLQPTISKRDPQRFGLAGPAAMIGGLVNGAVLGSVANGIVHGVTDSLRGHSGPQAPKEQQQQQQQQQRQQPQAPAPSRSGERPPLATWGATLTWGAGFPPQQGNKQPPKPANQQQQQQGGNRPVNSAPANNPNSPRYAQCAGNRWDGACMGGNVCVGDPRSRGMTQDAICVPPRVACGGRSNQLCSGGEFFWTGWLSGHRRGMNANELLGRESLDVREYVFERFVLTGGRKARVRRYNFLGGGHATPECRRDGKLIEHLSILQETSITRQTLSLAAQFA</sequence>
<keyword evidence="4" id="KW-1185">Reference proteome</keyword>